<keyword evidence="10" id="KW-0812">Transmembrane</keyword>
<keyword evidence="13" id="KW-0443">Lipid metabolism</keyword>
<name>A0A9N8RVV6_9BURK</name>
<evidence type="ECO:0000256" key="4">
    <source>
        <dbReference type="ARBA" id="ARBA00005189"/>
    </source>
</evidence>
<evidence type="ECO:0000256" key="5">
    <source>
        <dbReference type="ARBA" id="ARBA00006435"/>
    </source>
</evidence>
<dbReference type="Gene3D" id="3.30.428.30">
    <property type="entry name" value="HIT family - CDH-like"/>
    <property type="match status" value="1"/>
</dbReference>
<accession>A0A9N8RVV6</accession>
<reference evidence="19" key="1">
    <citation type="submission" date="2021-04" db="EMBL/GenBank/DDBJ databases">
        <authorList>
            <person name="Vanwijnsberghe S."/>
        </authorList>
    </citation>
    <scope>NUCLEOTIDE SEQUENCE</scope>
    <source>
        <strain evidence="19">LMG 31841</strain>
    </source>
</reference>
<keyword evidence="8" id="KW-1003">Cell membrane</keyword>
<dbReference type="EMBL" id="CAJQZC010000003">
    <property type="protein sequence ID" value="CAG4895616.1"/>
    <property type="molecule type" value="Genomic_DNA"/>
</dbReference>
<gene>
    <name evidence="19" type="primary">cdh</name>
    <name evidence="19" type="ORF">LMG31841_02190</name>
</gene>
<evidence type="ECO:0000256" key="7">
    <source>
        <dbReference type="ARBA" id="ARBA00019608"/>
    </source>
</evidence>
<comment type="catalytic activity">
    <reaction evidence="1">
        <text>a CDP-1,2-diacyl-sn-glycerol + H2O = a 1,2-diacyl-sn-glycero-3-phosphate + CMP + 2 H(+)</text>
        <dbReference type="Rhea" id="RHEA:15221"/>
        <dbReference type="ChEBI" id="CHEBI:15377"/>
        <dbReference type="ChEBI" id="CHEBI:15378"/>
        <dbReference type="ChEBI" id="CHEBI:58332"/>
        <dbReference type="ChEBI" id="CHEBI:58608"/>
        <dbReference type="ChEBI" id="CHEBI:60377"/>
        <dbReference type="EC" id="3.6.1.26"/>
    </reaction>
</comment>
<evidence type="ECO:0000256" key="15">
    <source>
        <dbReference type="ARBA" id="ARBA00023209"/>
    </source>
</evidence>
<evidence type="ECO:0000256" key="9">
    <source>
        <dbReference type="ARBA" id="ARBA00022516"/>
    </source>
</evidence>
<evidence type="ECO:0000256" key="13">
    <source>
        <dbReference type="ARBA" id="ARBA00023098"/>
    </source>
</evidence>
<dbReference type="GO" id="GO:0008715">
    <property type="term" value="F:CDP-diacylglycerol diphosphatase activity"/>
    <property type="evidence" value="ECO:0007669"/>
    <property type="project" value="UniProtKB-EC"/>
</dbReference>
<comment type="subcellular location">
    <subcellularLocation>
        <location evidence="2">Cell membrane</location>
        <topology evidence="2">Single-pass membrane protein</topology>
    </subcellularLocation>
</comment>
<comment type="similarity">
    <text evidence="5">Belongs to the Cdh family.</text>
</comment>
<dbReference type="GO" id="GO:0008654">
    <property type="term" value="P:phospholipid biosynthetic process"/>
    <property type="evidence" value="ECO:0007669"/>
    <property type="project" value="UniProtKB-KW"/>
</dbReference>
<evidence type="ECO:0000256" key="6">
    <source>
        <dbReference type="ARBA" id="ARBA00012375"/>
    </source>
</evidence>
<organism evidence="19 20">
    <name type="scientific">Paraburkholderia saeva</name>
    <dbReference type="NCBI Taxonomy" id="2777537"/>
    <lineage>
        <taxon>Bacteria</taxon>
        <taxon>Pseudomonadati</taxon>
        <taxon>Pseudomonadota</taxon>
        <taxon>Betaproteobacteria</taxon>
        <taxon>Burkholderiales</taxon>
        <taxon>Burkholderiaceae</taxon>
        <taxon>Paraburkholderia</taxon>
    </lineage>
</organism>
<keyword evidence="12" id="KW-1133">Transmembrane helix</keyword>
<evidence type="ECO:0000256" key="11">
    <source>
        <dbReference type="ARBA" id="ARBA00022801"/>
    </source>
</evidence>
<evidence type="ECO:0000256" key="1">
    <source>
        <dbReference type="ARBA" id="ARBA00001007"/>
    </source>
</evidence>
<keyword evidence="15" id="KW-0594">Phospholipid biosynthesis</keyword>
<protein>
    <recommendedName>
        <fullName evidence="7">CDP-diacylglycerol pyrophosphatase</fullName>
        <ecNumber evidence="6">3.6.1.26</ecNumber>
    </recommendedName>
    <alternativeName>
        <fullName evidence="17">CDP-diacylglycerol phosphatidylhydrolase</fullName>
    </alternativeName>
    <alternativeName>
        <fullName evidence="18">CDP-diglyceride hydrolase</fullName>
    </alternativeName>
</protein>
<keyword evidence="14" id="KW-0472">Membrane</keyword>
<dbReference type="Proteomes" id="UP000789704">
    <property type="component" value="Unassembled WGS sequence"/>
</dbReference>
<evidence type="ECO:0000256" key="14">
    <source>
        <dbReference type="ARBA" id="ARBA00023136"/>
    </source>
</evidence>
<dbReference type="GO" id="GO:0005886">
    <property type="term" value="C:plasma membrane"/>
    <property type="evidence" value="ECO:0007669"/>
    <property type="project" value="UniProtKB-SubCell"/>
</dbReference>
<evidence type="ECO:0000313" key="20">
    <source>
        <dbReference type="Proteomes" id="UP000789704"/>
    </source>
</evidence>
<evidence type="ECO:0000256" key="18">
    <source>
        <dbReference type="ARBA" id="ARBA00032892"/>
    </source>
</evidence>
<evidence type="ECO:0000256" key="10">
    <source>
        <dbReference type="ARBA" id="ARBA00022692"/>
    </source>
</evidence>
<dbReference type="EC" id="3.6.1.26" evidence="6"/>
<keyword evidence="11 19" id="KW-0378">Hydrolase</keyword>
<proteinExistence type="inferred from homology"/>
<dbReference type="AlphaFoldDB" id="A0A9N8RVV6"/>
<evidence type="ECO:0000256" key="2">
    <source>
        <dbReference type="ARBA" id="ARBA00004162"/>
    </source>
</evidence>
<dbReference type="InterPro" id="IPR036265">
    <property type="entry name" value="HIT-like_sf"/>
</dbReference>
<comment type="pathway">
    <text evidence="3">Phospholipid metabolism; CDP-diacylglycerol degradation; phosphatidate from CDP-diacylglycerol: step 1/1.</text>
</comment>
<evidence type="ECO:0000313" key="19">
    <source>
        <dbReference type="EMBL" id="CAG4895616.1"/>
    </source>
</evidence>
<comment type="caution">
    <text evidence="19">The sequence shown here is derived from an EMBL/GenBank/DDBJ whole genome shotgun (WGS) entry which is preliminary data.</text>
</comment>
<dbReference type="RefSeq" id="WP_228876315.1">
    <property type="nucleotide sequence ID" value="NZ_CAJQYX010000001.1"/>
</dbReference>
<evidence type="ECO:0000256" key="8">
    <source>
        <dbReference type="ARBA" id="ARBA00022475"/>
    </source>
</evidence>
<comment type="pathway">
    <text evidence="4">Lipid metabolism.</text>
</comment>
<dbReference type="PIRSF" id="PIRSF001273">
    <property type="entry name" value="CDH"/>
    <property type="match status" value="1"/>
</dbReference>
<evidence type="ECO:0000256" key="3">
    <source>
        <dbReference type="ARBA" id="ARBA00004927"/>
    </source>
</evidence>
<evidence type="ECO:0000256" key="16">
    <source>
        <dbReference type="ARBA" id="ARBA00023264"/>
    </source>
</evidence>
<keyword evidence="20" id="KW-1185">Reference proteome</keyword>
<dbReference type="InterPro" id="IPR003763">
    <property type="entry name" value="CDP-diacylglyc_Pase"/>
</dbReference>
<dbReference type="Pfam" id="PF02611">
    <property type="entry name" value="CDH"/>
    <property type="match status" value="1"/>
</dbReference>
<sequence>MRLALYTFFSVVLAATGSGCATLAAADPNALWHIVDGQCVMSMQSSGTPGFCTRVDLKAHYAILKDINGASQYLLIPTERVMGIESPQILADDAPPYWSEAWGARTYVQKAVRQDLGDEQLGLEINSPYRRSQSQLHIHIDCMRNDVIEKLARHRGNTPGKWHWDTIDGNRYRVMRVTSIEGADDPFRVVARELPKGTTMASQTILVTGAGASAASDGWLIVNSSLDLDDGSGSAEPLMDHACKVARKS</sequence>
<dbReference type="SUPFAM" id="SSF54197">
    <property type="entry name" value="HIT-like"/>
    <property type="match status" value="1"/>
</dbReference>
<keyword evidence="16" id="KW-1208">Phospholipid metabolism</keyword>
<evidence type="ECO:0000256" key="12">
    <source>
        <dbReference type="ARBA" id="ARBA00022989"/>
    </source>
</evidence>
<dbReference type="PROSITE" id="PS51257">
    <property type="entry name" value="PROKAR_LIPOPROTEIN"/>
    <property type="match status" value="1"/>
</dbReference>
<keyword evidence="9" id="KW-0444">Lipid biosynthesis</keyword>
<evidence type="ECO:0000256" key="17">
    <source>
        <dbReference type="ARBA" id="ARBA00032888"/>
    </source>
</evidence>